<proteinExistence type="predicted"/>
<evidence type="ECO:0000313" key="1">
    <source>
        <dbReference type="EMBL" id="PKA63983.1"/>
    </source>
</evidence>
<organism evidence="1 2">
    <name type="scientific">Apostasia shenzhenica</name>
    <dbReference type="NCBI Taxonomy" id="1088818"/>
    <lineage>
        <taxon>Eukaryota</taxon>
        <taxon>Viridiplantae</taxon>
        <taxon>Streptophyta</taxon>
        <taxon>Embryophyta</taxon>
        <taxon>Tracheophyta</taxon>
        <taxon>Spermatophyta</taxon>
        <taxon>Magnoliopsida</taxon>
        <taxon>Liliopsida</taxon>
        <taxon>Asparagales</taxon>
        <taxon>Orchidaceae</taxon>
        <taxon>Apostasioideae</taxon>
        <taxon>Apostasia</taxon>
    </lineage>
</organism>
<dbReference type="PANTHER" id="PTHR33883">
    <property type="entry name" value="WPP DOMAIN-ASSOCIATED PROTEIN"/>
    <property type="match status" value="1"/>
</dbReference>
<accession>A0A2I0B859</accession>
<dbReference type="OrthoDB" id="619142at2759"/>
<dbReference type="STRING" id="1088818.A0A2I0B859"/>
<dbReference type="InterPro" id="IPR037490">
    <property type="entry name" value="WAP"/>
</dbReference>
<keyword evidence="2" id="KW-1185">Reference proteome</keyword>
<gene>
    <name evidence="1" type="ORF">AXF42_Ash004995</name>
</gene>
<name>A0A2I0B859_9ASPA</name>
<protein>
    <recommendedName>
        <fullName evidence="3">WPP domain-associated protein</fullName>
    </recommendedName>
</protein>
<reference evidence="1 2" key="1">
    <citation type="journal article" date="2017" name="Nature">
        <title>The Apostasia genome and the evolution of orchids.</title>
        <authorList>
            <person name="Zhang G.Q."/>
            <person name="Liu K.W."/>
            <person name="Li Z."/>
            <person name="Lohaus R."/>
            <person name="Hsiao Y.Y."/>
            <person name="Niu S.C."/>
            <person name="Wang J.Y."/>
            <person name="Lin Y.C."/>
            <person name="Xu Q."/>
            <person name="Chen L.J."/>
            <person name="Yoshida K."/>
            <person name="Fujiwara S."/>
            <person name="Wang Z.W."/>
            <person name="Zhang Y.Q."/>
            <person name="Mitsuda N."/>
            <person name="Wang M."/>
            <person name="Liu G.H."/>
            <person name="Pecoraro L."/>
            <person name="Huang H.X."/>
            <person name="Xiao X.J."/>
            <person name="Lin M."/>
            <person name="Wu X.Y."/>
            <person name="Wu W.L."/>
            <person name="Chen Y.Y."/>
            <person name="Chang S.B."/>
            <person name="Sakamoto S."/>
            <person name="Ohme-Takagi M."/>
            <person name="Yagi M."/>
            <person name="Zeng S.J."/>
            <person name="Shen C.Y."/>
            <person name="Yeh C.M."/>
            <person name="Luo Y.B."/>
            <person name="Tsai W.C."/>
            <person name="Van de Peer Y."/>
            <person name="Liu Z.J."/>
        </authorList>
    </citation>
    <scope>NUCLEOTIDE SEQUENCE [LARGE SCALE GENOMIC DNA]</scope>
    <source>
        <strain evidence="2">cv. Shenzhen</strain>
        <tissue evidence="1">Stem</tissue>
    </source>
</reference>
<dbReference type="EMBL" id="KZ451906">
    <property type="protein sequence ID" value="PKA63983.1"/>
    <property type="molecule type" value="Genomic_DNA"/>
</dbReference>
<dbReference type="AlphaFoldDB" id="A0A2I0B859"/>
<dbReference type="PANTHER" id="PTHR33883:SF10">
    <property type="entry name" value="WPP DOMAIN-ASSOCIATED PROTEIN"/>
    <property type="match status" value="1"/>
</dbReference>
<evidence type="ECO:0000313" key="2">
    <source>
        <dbReference type="Proteomes" id="UP000236161"/>
    </source>
</evidence>
<dbReference type="Proteomes" id="UP000236161">
    <property type="component" value="Unassembled WGS sequence"/>
</dbReference>
<sequence>MEVRLGNAAALHANPGVLSGGLISVCTTPSNESANDSAAYENLIVEEVDSFMEDLNARLIVSRMVTDSVIKGMVNAIEQECAERILSKESELANLSMKLLKCEAYESGKFALDCLERKPEDSVRDVVMQKTSSEFGLCPNNTDTLQFAECFNRLRVAVEHLQKLRDEINPGSEKNLLIQQEGVCSYSLQEKACGKFHSLDGSFDLLEAILAELKMYLGSLVSSMDNSKEQQRQRDSQIESSIIMLTNLIADFLVEYEMKLFDQRANMNSLKLKRQTTFEQLSDLRGELDDISRSLLSWEPGVIFTQNIIEPADEKTAARKRDYIPLKLVVSGHTSDDENASSVTEKAGDYEKPLISDSPQLKCMTKDELICYFRSEMTNMKRQHDVALQEKTEQLFSLKREFLKEKGSSPLHFKKDKEIELIRKRVAVIVSKIDVLLEKEFYNIPGDEDILYGFKEKIDAIFSESQMLEHLLAAKKKEIASVTSKVLMSSNHFTNALVDAQLTSQIDKLQWFMETITFEENVKDYFNKIILSELASGLKSKFERIEMETKISQEICAFLLGEVTKDAISKLYSTVTKCYWEKVSASQNLLVKERALSLEVEENNYLKQKMESLTGLIEIKETLVLELDAALRKQKQQFETMCCEYEILRETASRQELVIERSWEETDMMKTRLEGNIHQIHKYELEIDDINKKFKILSDALEDAEKCKSLLHYELLDTHTKFAAGVTEKNKLRITIESIVSSVSQLLRDIGDRESRVLSIAEHNESRLKLLSDQFDVLSRKASLYRKKLLWYEQAFEKRCEDLQKAETEVDLLGDEVENLLSLLGKIYMALEHYSPVLQHYTGVVEILKLIEREMKGEDGKQPWHASHIS</sequence>
<evidence type="ECO:0008006" key="3">
    <source>
        <dbReference type="Google" id="ProtNLM"/>
    </source>
</evidence>